<reference evidence="2" key="1">
    <citation type="journal article" date="2019" name="bioRxiv">
        <title>The Genome of the Zebra Mussel, Dreissena polymorpha: A Resource for Invasive Species Research.</title>
        <authorList>
            <person name="McCartney M.A."/>
            <person name="Auch B."/>
            <person name="Kono T."/>
            <person name="Mallez S."/>
            <person name="Zhang Y."/>
            <person name="Obille A."/>
            <person name="Becker A."/>
            <person name="Abrahante J.E."/>
            <person name="Garbe J."/>
            <person name="Badalamenti J.P."/>
            <person name="Herman A."/>
            <person name="Mangelson H."/>
            <person name="Liachko I."/>
            <person name="Sullivan S."/>
            <person name="Sone E.D."/>
            <person name="Koren S."/>
            <person name="Silverstein K.A.T."/>
            <person name="Beckman K.B."/>
            <person name="Gohl D.M."/>
        </authorList>
    </citation>
    <scope>NUCLEOTIDE SEQUENCE</scope>
    <source>
        <strain evidence="2">Duluth1</strain>
        <tissue evidence="2">Whole animal</tissue>
    </source>
</reference>
<dbReference type="InterPro" id="IPR046616">
    <property type="entry name" value="DUF6729"/>
</dbReference>
<reference evidence="2" key="2">
    <citation type="submission" date="2020-11" db="EMBL/GenBank/DDBJ databases">
        <authorList>
            <person name="McCartney M.A."/>
            <person name="Auch B."/>
            <person name="Kono T."/>
            <person name="Mallez S."/>
            <person name="Becker A."/>
            <person name="Gohl D.M."/>
            <person name="Silverstein K.A.T."/>
            <person name="Koren S."/>
            <person name="Bechman K.B."/>
            <person name="Herman A."/>
            <person name="Abrahante J.E."/>
            <person name="Garbe J."/>
        </authorList>
    </citation>
    <scope>NUCLEOTIDE SEQUENCE</scope>
    <source>
        <strain evidence="2">Duluth1</strain>
        <tissue evidence="2">Whole animal</tissue>
    </source>
</reference>
<organism evidence="2 3">
    <name type="scientific">Dreissena polymorpha</name>
    <name type="common">Zebra mussel</name>
    <name type="synonym">Mytilus polymorpha</name>
    <dbReference type="NCBI Taxonomy" id="45954"/>
    <lineage>
        <taxon>Eukaryota</taxon>
        <taxon>Metazoa</taxon>
        <taxon>Spiralia</taxon>
        <taxon>Lophotrochozoa</taxon>
        <taxon>Mollusca</taxon>
        <taxon>Bivalvia</taxon>
        <taxon>Autobranchia</taxon>
        <taxon>Heteroconchia</taxon>
        <taxon>Euheterodonta</taxon>
        <taxon>Imparidentia</taxon>
        <taxon>Neoheterodontei</taxon>
        <taxon>Myida</taxon>
        <taxon>Dreissenoidea</taxon>
        <taxon>Dreissenidae</taxon>
        <taxon>Dreissena</taxon>
    </lineage>
</organism>
<feature type="domain" description="DUF6729" evidence="1">
    <location>
        <begin position="1"/>
        <end position="134"/>
    </location>
</feature>
<dbReference type="PANTHER" id="PTHR24401">
    <property type="entry name" value="SI:CH211-243P7.3-RELATED"/>
    <property type="match status" value="1"/>
</dbReference>
<keyword evidence="3" id="KW-1185">Reference proteome</keyword>
<dbReference type="AlphaFoldDB" id="A0A9D4KY81"/>
<evidence type="ECO:0000313" key="2">
    <source>
        <dbReference type="EMBL" id="KAH3848166.1"/>
    </source>
</evidence>
<name>A0A9D4KY81_DREPO</name>
<dbReference type="PANTHER" id="PTHR24401:SF29">
    <property type="entry name" value="SI:CH211-243P7.3-RELATED"/>
    <property type="match status" value="1"/>
</dbReference>
<dbReference type="Proteomes" id="UP000828390">
    <property type="component" value="Unassembled WGS sequence"/>
</dbReference>
<proteinExistence type="predicted"/>
<evidence type="ECO:0000259" key="1">
    <source>
        <dbReference type="Pfam" id="PF20499"/>
    </source>
</evidence>
<sequence>MWRLKLVCPHADCNKRELISAGIHQKVRQVVDVSGFYNMASEYLQCTDCDRKVISWSHDILSQLDVGHRVQFPCILTAMLACDMQVILLLRNRGLGNSSSKIQKKLEEQHSEAHLKKQLHYLNDCKGFSDAMKTGLVVNIAF</sequence>
<gene>
    <name evidence="2" type="ORF">DPMN_090523</name>
</gene>
<comment type="caution">
    <text evidence="2">The sequence shown here is derived from an EMBL/GenBank/DDBJ whole genome shotgun (WGS) entry which is preliminary data.</text>
</comment>
<evidence type="ECO:0000313" key="3">
    <source>
        <dbReference type="Proteomes" id="UP000828390"/>
    </source>
</evidence>
<dbReference type="Pfam" id="PF20499">
    <property type="entry name" value="DUF6729"/>
    <property type="match status" value="1"/>
</dbReference>
<accession>A0A9D4KY81</accession>
<protein>
    <recommendedName>
        <fullName evidence="1">DUF6729 domain-containing protein</fullName>
    </recommendedName>
</protein>
<dbReference type="EMBL" id="JAIWYP010000003">
    <property type="protein sequence ID" value="KAH3848166.1"/>
    <property type="molecule type" value="Genomic_DNA"/>
</dbReference>